<dbReference type="InterPro" id="IPR036291">
    <property type="entry name" value="NAD(P)-bd_dom_sf"/>
</dbReference>
<sequence length="248" mass="27108">MSKFSLKNKIILVSGATSGIGLELCKQIVENGGDFIGFGRNTAALQDFIDDKGLVKSKVFYTDLTNEESILLCLEKVEKIDGYVHSAGIVQNNPIQFFNKDLYDQIRTVNLDSSLVILSQLLKKKKFNKPASVVFVSSISGMYGMKGNGIYGITKSALNIMAKTYANELAGKKIRVNAVAPGMVNTQITLDANDFLSEEVINEDKKKYPLGYGEPEDVALPIVFLLSEASRWITGQVIVLDGGRTAII</sequence>
<name>A0A1M7MT80_9FLAO</name>
<keyword evidence="2" id="KW-1185">Reference proteome</keyword>
<reference evidence="2" key="1">
    <citation type="submission" date="2016-11" db="EMBL/GenBank/DDBJ databases">
        <authorList>
            <person name="Varghese N."/>
            <person name="Submissions S."/>
        </authorList>
    </citation>
    <scope>NUCLEOTIDE SEQUENCE [LARGE SCALE GENOMIC DNA]</scope>
    <source>
        <strain evidence="2">CGMCC 1.2749</strain>
    </source>
</reference>
<dbReference type="Proteomes" id="UP000184092">
    <property type="component" value="Unassembled WGS sequence"/>
</dbReference>
<gene>
    <name evidence="1" type="ORF">SAMN05216269_10939</name>
</gene>
<accession>A0A1M7MT80</accession>
<dbReference type="SUPFAM" id="SSF51735">
    <property type="entry name" value="NAD(P)-binding Rossmann-fold domains"/>
    <property type="match status" value="1"/>
</dbReference>
<evidence type="ECO:0000313" key="1">
    <source>
        <dbReference type="EMBL" id="SHM94218.1"/>
    </source>
</evidence>
<protein>
    <submittedName>
        <fullName evidence="1">NAD(P)-dependent dehydrogenase, short-chain alcohol dehydrogenase family</fullName>
    </submittedName>
</protein>
<dbReference type="CDD" id="cd05233">
    <property type="entry name" value="SDR_c"/>
    <property type="match status" value="1"/>
</dbReference>
<dbReference type="InterPro" id="IPR020904">
    <property type="entry name" value="Sc_DH/Rdtase_CS"/>
</dbReference>
<dbReference type="Gene3D" id="3.40.50.720">
    <property type="entry name" value="NAD(P)-binding Rossmann-like Domain"/>
    <property type="match status" value="1"/>
</dbReference>
<dbReference type="Pfam" id="PF13561">
    <property type="entry name" value="adh_short_C2"/>
    <property type="match status" value="1"/>
</dbReference>
<dbReference type="PANTHER" id="PTHR43975:SF2">
    <property type="entry name" value="EG:BACR7A4.14 PROTEIN-RELATED"/>
    <property type="match status" value="1"/>
</dbReference>
<dbReference type="PRINTS" id="PR00081">
    <property type="entry name" value="GDHRDH"/>
</dbReference>
<dbReference type="OrthoDB" id="9803333at2"/>
<dbReference type="PROSITE" id="PS00061">
    <property type="entry name" value="ADH_SHORT"/>
    <property type="match status" value="1"/>
</dbReference>
<evidence type="ECO:0000313" key="2">
    <source>
        <dbReference type="Proteomes" id="UP000184092"/>
    </source>
</evidence>
<dbReference type="PANTHER" id="PTHR43975">
    <property type="entry name" value="ZGC:101858"/>
    <property type="match status" value="1"/>
</dbReference>
<proteinExistence type="predicted"/>
<dbReference type="EMBL" id="FRCL01000009">
    <property type="protein sequence ID" value="SHM94218.1"/>
    <property type="molecule type" value="Genomic_DNA"/>
</dbReference>
<dbReference type="RefSeq" id="WP_073209610.1">
    <property type="nucleotide sequence ID" value="NZ_FRCL01000009.1"/>
</dbReference>
<dbReference type="STRING" id="178356.SAMN05216269_10939"/>
<dbReference type="AlphaFoldDB" id="A0A1M7MT80"/>
<organism evidence="1 2">
    <name type="scientific">Flavobacterium xinjiangense</name>
    <dbReference type="NCBI Taxonomy" id="178356"/>
    <lineage>
        <taxon>Bacteria</taxon>
        <taxon>Pseudomonadati</taxon>
        <taxon>Bacteroidota</taxon>
        <taxon>Flavobacteriia</taxon>
        <taxon>Flavobacteriales</taxon>
        <taxon>Flavobacteriaceae</taxon>
        <taxon>Flavobacterium</taxon>
    </lineage>
</organism>
<dbReference type="InterPro" id="IPR002347">
    <property type="entry name" value="SDR_fam"/>
</dbReference>